<feature type="compositionally biased region" description="Low complexity" evidence="1">
    <location>
        <begin position="233"/>
        <end position="245"/>
    </location>
</feature>
<evidence type="ECO:0000313" key="3">
    <source>
        <dbReference type="Proteomes" id="UP001162164"/>
    </source>
</evidence>
<feature type="compositionally biased region" description="Low complexity" evidence="1">
    <location>
        <begin position="473"/>
        <end position="484"/>
    </location>
</feature>
<dbReference type="EMBL" id="JAPWTJ010000169">
    <property type="protein sequence ID" value="KAJ8981712.1"/>
    <property type="molecule type" value="Genomic_DNA"/>
</dbReference>
<feature type="compositionally biased region" description="Polar residues" evidence="1">
    <location>
        <begin position="936"/>
        <end position="945"/>
    </location>
</feature>
<feature type="region of interest" description="Disordered" evidence="1">
    <location>
        <begin position="936"/>
        <end position="955"/>
    </location>
</feature>
<comment type="caution">
    <text evidence="2">The sequence shown here is derived from an EMBL/GenBank/DDBJ whole genome shotgun (WGS) entry which is preliminary data.</text>
</comment>
<feature type="region of interest" description="Disordered" evidence="1">
    <location>
        <begin position="1137"/>
        <end position="1168"/>
    </location>
</feature>
<keyword evidence="3" id="KW-1185">Reference proteome</keyword>
<evidence type="ECO:0000313" key="2">
    <source>
        <dbReference type="EMBL" id="KAJ8981712.1"/>
    </source>
</evidence>
<organism evidence="2 3">
    <name type="scientific">Molorchus minor</name>
    <dbReference type="NCBI Taxonomy" id="1323400"/>
    <lineage>
        <taxon>Eukaryota</taxon>
        <taxon>Metazoa</taxon>
        <taxon>Ecdysozoa</taxon>
        <taxon>Arthropoda</taxon>
        <taxon>Hexapoda</taxon>
        <taxon>Insecta</taxon>
        <taxon>Pterygota</taxon>
        <taxon>Neoptera</taxon>
        <taxon>Endopterygota</taxon>
        <taxon>Coleoptera</taxon>
        <taxon>Polyphaga</taxon>
        <taxon>Cucujiformia</taxon>
        <taxon>Chrysomeloidea</taxon>
        <taxon>Cerambycidae</taxon>
        <taxon>Lamiinae</taxon>
        <taxon>Monochamini</taxon>
        <taxon>Molorchus</taxon>
    </lineage>
</organism>
<proteinExistence type="predicted"/>
<feature type="compositionally biased region" description="Basic and acidic residues" evidence="1">
    <location>
        <begin position="210"/>
        <end position="231"/>
    </location>
</feature>
<feature type="region of interest" description="Disordered" evidence="1">
    <location>
        <begin position="465"/>
        <end position="484"/>
    </location>
</feature>
<feature type="region of interest" description="Disordered" evidence="1">
    <location>
        <begin position="309"/>
        <end position="351"/>
    </location>
</feature>
<feature type="compositionally biased region" description="Basic and acidic residues" evidence="1">
    <location>
        <begin position="320"/>
        <end position="351"/>
    </location>
</feature>
<dbReference type="Proteomes" id="UP001162164">
    <property type="component" value="Unassembled WGS sequence"/>
</dbReference>
<gene>
    <name evidence="2" type="ORF">NQ317_003777</name>
</gene>
<evidence type="ECO:0000256" key="1">
    <source>
        <dbReference type="SAM" id="MobiDB-lite"/>
    </source>
</evidence>
<sequence length="1262" mass="128949">MYNSTTIGDFSRANNNSLHKTLNDTANGIPRSFLQPKITSTPLVRRDSVFATPPKPHIRSPRRYSLSEIATPPRTNKKDQIQPIGPLLASTRFNLNVSTYEDAKSPGLVSRIIQYNEEAEKRRTPTDAPVKKPRRVTVRIASPEYSRQHSLEYNRKLLEDIVKPNLLNHRGQLFSPSSERSISSTRSVLEALKEISRKRIHVNEEYEIREDSTKRLRTENTTDDSNKRPRNESPLSDSPSSPSKPGSKRVCMYDEYAASCSSTDFSFTKKSDKSVPKRKSISISTLTENPKESKQVKLINAETQTISVDIGNDVPTQSVEFDKHPQADKEQADGDKSDKQEESPVKVFDDAPLDRIRKNRLAALMGSLAGKDPVLSPKPDYLAKLDSNATEISKVTTDSNKHVHFSIPESSSQPNLAYNLTTSDNVATFAMTQSSTSIGSPISSASEAISSFVSNTNEEKQTSALPLPCIGQSPSHSGSVSSSATSIVSNESSNTLVALNPPKSVSVPNVLFSSTASLTSLNSTSSNVTFPALPGNISYSPTATPTVSTASPPKIGGFRFNLSKPASTTVASSVVTITPIATVTASGNVPTFSFGTTPQSSTNKTVAVLGSITSTPATSAIQPIAGPTAGGFSFGLKGTTAPSLSTTSTSSFSTGNVFGSANSPAPTFKFGSASENKPALEFGASTTSGVSFGTTTISSPTPSFGVGTSTTPAATGAIVPSFGMSKVPDFTFGASTAAGTGGFGAPATTAAPPAFGAPTAISTSNVFTSSMGGFGVPTTSTPASGFGITVTSSTTGGFGNTSTNSTGFGKPSITTGGGGFGSSTNPMFGSSKQVSPFGSTTTNNTNTFGTATTSMSSPFGVTITSTTTPMFGTSSTPTSSPFGKTPIPAFGQTVSQSPFGTPTTTVSFGTANSFGTTTTTTASVFGGVTNTTSGFGKPLSASSQPPGFGATASKPMFGAPVTSPFGPSIPATTAPAFGSSTTTPTFNFEAKTTANSTFGPGSVFGATTTAASGFGTSTIPSFGSTNSFGSNSSNFGSSNPFGSSAAPAFGAVTTTTQSTGFGTSNAAPAFGNGGSGFNTNTNKPAVFGGSATPAFAATPTPSFGASAPTTGFGATNNTSGFGTNTAASAFAKPQTGFGTTTNTFGPSSGFGTTQTPSSGFGVTNPPSSQTPVFSFGAANPSKPANVFQFGGVAGGDVPKPNFNFTGGNATPAFGNPGGAPPPAFGATAVPQFNAPQPAAGMFSIGSGSTGRTRTQLRAKRRT</sequence>
<feature type="compositionally biased region" description="Low complexity" evidence="1">
    <location>
        <begin position="1137"/>
        <end position="1161"/>
    </location>
</feature>
<protein>
    <submittedName>
        <fullName evidence="2">Uncharacterized protein</fullName>
    </submittedName>
</protein>
<feature type="region of interest" description="Disordered" evidence="1">
    <location>
        <begin position="1240"/>
        <end position="1262"/>
    </location>
</feature>
<accession>A0ABQ9JWD9</accession>
<feature type="region of interest" description="Disordered" evidence="1">
    <location>
        <begin position="210"/>
        <end position="248"/>
    </location>
</feature>
<reference evidence="2" key="1">
    <citation type="journal article" date="2023" name="Insect Mol. Biol.">
        <title>Genome sequencing provides insights into the evolution of gene families encoding plant cell wall-degrading enzymes in longhorned beetles.</title>
        <authorList>
            <person name="Shin N.R."/>
            <person name="Okamura Y."/>
            <person name="Kirsch R."/>
            <person name="Pauchet Y."/>
        </authorList>
    </citation>
    <scope>NUCLEOTIDE SEQUENCE</scope>
    <source>
        <strain evidence="2">MMC_N1</strain>
    </source>
</reference>
<name>A0ABQ9JWD9_9CUCU</name>